<dbReference type="AlphaFoldDB" id="A0A8S3APZ9"/>
<feature type="non-terminal residue" evidence="1">
    <location>
        <position position="59"/>
    </location>
</feature>
<name>A0A8S3APZ9_9BILA</name>
<sequence>SEESIEEEQTNEETKEIIIDSYESTLLNHAECKQSDKEEYKISSSSSVTMGKHSVLIYS</sequence>
<reference evidence="1" key="1">
    <citation type="submission" date="2021-02" db="EMBL/GenBank/DDBJ databases">
        <authorList>
            <person name="Nowell W R."/>
        </authorList>
    </citation>
    <scope>NUCLEOTIDE SEQUENCE</scope>
</reference>
<protein>
    <submittedName>
        <fullName evidence="1">Uncharacterized protein</fullName>
    </submittedName>
</protein>
<dbReference type="EMBL" id="CAJOBC010163646">
    <property type="protein sequence ID" value="CAF4703810.1"/>
    <property type="molecule type" value="Genomic_DNA"/>
</dbReference>
<gene>
    <name evidence="1" type="ORF">SRO942_LOCUS51455</name>
</gene>
<feature type="non-terminal residue" evidence="1">
    <location>
        <position position="1"/>
    </location>
</feature>
<proteinExistence type="predicted"/>
<comment type="caution">
    <text evidence="1">The sequence shown here is derived from an EMBL/GenBank/DDBJ whole genome shotgun (WGS) entry which is preliminary data.</text>
</comment>
<evidence type="ECO:0000313" key="2">
    <source>
        <dbReference type="Proteomes" id="UP000681722"/>
    </source>
</evidence>
<accession>A0A8S3APZ9</accession>
<organism evidence="1 2">
    <name type="scientific">Didymodactylos carnosus</name>
    <dbReference type="NCBI Taxonomy" id="1234261"/>
    <lineage>
        <taxon>Eukaryota</taxon>
        <taxon>Metazoa</taxon>
        <taxon>Spiralia</taxon>
        <taxon>Gnathifera</taxon>
        <taxon>Rotifera</taxon>
        <taxon>Eurotatoria</taxon>
        <taxon>Bdelloidea</taxon>
        <taxon>Philodinida</taxon>
        <taxon>Philodinidae</taxon>
        <taxon>Didymodactylos</taxon>
    </lineage>
</organism>
<dbReference type="OrthoDB" id="10000387at2759"/>
<evidence type="ECO:0000313" key="1">
    <source>
        <dbReference type="EMBL" id="CAF4703810.1"/>
    </source>
</evidence>
<dbReference type="Proteomes" id="UP000681722">
    <property type="component" value="Unassembled WGS sequence"/>
</dbReference>